<dbReference type="SUPFAM" id="SSF53335">
    <property type="entry name" value="S-adenosyl-L-methionine-dependent methyltransferases"/>
    <property type="match status" value="1"/>
</dbReference>
<feature type="domain" description="Methyltransferase" evidence="1">
    <location>
        <begin position="46"/>
        <end position="147"/>
    </location>
</feature>
<evidence type="ECO:0000259" key="1">
    <source>
        <dbReference type="Pfam" id="PF13649"/>
    </source>
</evidence>
<comment type="caution">
    <text evidence="2">The sequence shown here is derived from an EMBL/GenBank/DDBJ whole genome shotgun (WGS) entry which is preliminary data.</text>
</comment>
<protein>
    <submittedName>
        <fullName evidence="2">Malonyl-[acyl-carrier protein] O-methyltransferase 2</fullName>
    </submittedName>
</protein>
<gene>
    <name evidence="2" type="ORF">GBAR_LOCUS15659</name>
</gene>
<evidence type="ECO:0000313" key="3">
    <source>
        <dbReference type="Proteomes" id="UP001174909"/>
    </source>
</evidence>
<sequence length="207" mass="23403">MPHEWDSPEYVHQWVEDGDKSDPQRAEQITALVGLIRRSPEEPIEVLDLGAGYGIVTREILTAYPNAQVVCLDGSAEMLKHGKARLADWRDQLSFVVSNFDSPNWLATLPDNRQFDAVLSSRAIHHTVDDRKQALYEEIFQLLKPGGCFANHDFVRKPDESVRDIDNPFGTVEDQVAWLENIGFVDVECFWQTEGRALFGGYKSGPT</sequence>
<dbReference type="CDD" id="cd02440">
    <property type="entry name" value="AdoMet_MTases"/>
    <property type="match status" value="1"/>
</dbReference>
<organism evidence="2 3">
    <name type="scientific">Geodia barretti</name>
    <name type="common">Barrett's horny sponge</name>
    <dbReference type="NCBI Taxonomy" id="519541"/>
    <lineage>
        <taxon>Eukaryota</taxon>
        <taxon>Metazoa</taxon>
        <taxon>Porifera</taxon>
        <taxon>Demospongiae</taxon>
        <taxon>Heteroscleromorpha</taxon>
        <taxon>Tetractinellida</taxon>
        <taxon>Astrophorina</taxon>
        <taxon>Geodiidae</taxon>
        <taxon>Geodia</taxon>
    </lineage>
</organism>
<dbReference type="InterPro" id="IPR029063">
    <property type="entry name" value="SAM-dependent_MTases_sf"/>
</dbReference>
<evidence type="ECO:0000313" key="2">
    <source>
        <dbReference type="EMBL" id="CAI8027364.1"/>
    </source>
</evidence>
<dbReference type="GO" id="GO:0008168">
    <property type="term" value="F:methyltransferase activity"/>
    <property type="evidence" value="ECO:0007669"/>
    <property type="project" value="TreeGrafter"/>
</dbReference>
<name>A0AA35SDB7_GEOBA</name>
<dbReference type="PANTHER" id="PTHR43591:SF24">
    <property type="entry name" value="2-METHOXY-6-POLYPRENYL-1,4-BENZOQUINOL METHYLASE, MITOCHONDRIAL"/>
    <property type="match status" value="1"/>
</dbReference>
<dbReference type="EMBL" id="CASHTH010002276">
    <property type="protein sequence ID" value="CAI8027364.1"/>
    <property type="molecule type" value="Genomic_DNA"/>
</dbReference>
<proteinExistence type="predicted"/>
<dbReference type="AlphaFoldDB" id="A0AA35SDB7"/>
<dbReference type="Pfam" id="PF13649">
    <property type="entry name" value="Methyltransf_25"/>
    <property type="match status" value="1"/>
</dbReference>
<dbReference type="InterPro" id="IPR041698">
    <property type="entry name" value="Methyltransf_25"/>
</dbReference>
<keyword evidence="3" id="KW-1185">Reference proteome</keyword>
<dbReference type="PANTHER" id="PTHR43591">
    <property type="entry name" value="METHYLTRANSFERASE"/>
    <property type="match status" value="1"/>
</dbReference>
<dbReference type="Gene3D" id="3.40.50.150">
    <property type="entry name" value="Vaccinia Virus protein VP39"/>
    <property type="match status" value="1"/>
</dbReference>
<accession>A0AA35SDB7</accession>
<reference evidence="2" key="1">
    <citation type="submission" date="2023-03" db="EMBL/GenBank/DDBJ databases">
        <authorList>
            <person name="Steffen K."/>
            <person name="Cardenas P."/>
        </authorList>
    </citation>
    <scope>NUCLEOTIDE SEQUENCE</scope>
</reference>
<dbReference type="Proteomes" id="UP001174909">
    <property type="component" value="Unassembled WGS sequence"/>
</dbReference>